<organism evidence="2 3">
    <name type="scientific">Pseudaeromonas paramecii</name>
    <dbReference type="NCBI Taxonomy" id="2138166"/>
    <lineage>
        <taxon>Bacteria</taxon>
        <taxon>Pseudomonadati</taxon>
        <taxon>Pseudomonadota</taxon>
        <taxon>Gammaproteobacteria</taxon>
        <taxon>Aeromonadales</taxon>
        <taxon>Aeromonadaceae</taxon>
        <taxon>Pseudaeromonas</taxon>
    </lineage>
</organism>
<feature type="domain" description="VOC" evidence="1">
    <location>
        <begin position="2"/>
        <end position="128"/>
    </location>
</feature>
<accession>A0ABP8Q5A9</accession>
<sequence>MQLEHAAIWCSDLEAMRAFYCRWLGARSNAKYRNAKGFESYFLSFDGGARLELMQWADVSTDPPSAERQRLGLAHLAFTLGSRAAVDSLTAELVAAGSVCVGQPRQTGDGYYESVILDPEHNRLELCA</sequence>
<dbReference type="PANTHER" id="PTHR36113:SF1">
    <property type="entry name" value="GLYOXALASE_BLEOMYCIN RESISTANCE PROTEIN_DIOXYGENASE"/>
    <property type="match status" value="1"/>
</dbReference>
<dbReference type="InterPro" id="IPR051332">
    <property type="entry name" value="Fosfomycin_Res_Enzymes"/>
</dbReference>
<protein>
    <submittedName>
        <fullName evidence="2">VOC family protein</fullName>
    </submittedName>
</protein>
<evidence type="ECO:0000313" key="2">
    <source>
        <dbReference type="EMBL" id="GAA4497860.1"/>
    </source>
</evidence>
<gene>
    <name evidence="2" type="ORF">GCM10023095_15110</name>
</gene>
<reference evidence="3" key="1">
    <citation type="journal article" date="2019" name="Int. J. Syst. Evol. Microbiol.">
        <title>The Global Catalogue of Microorganisms (GCM) 10K type strain sequencing project: providing services to taxonomists for standard genome sequencing and annotation.</title>
        <authorList>
            <consortium name="The Broad Institute Genomics Platform"/>
            <consortium name="The Broad Institute Genome Sequencing Center for Infectious Disease"/>
            <person name="Wu L."/>
            <person name="Ma J."/>
        </authorList>
    </citation>
    <scope>NUCLEOTIDE SEQUENCE [LARGE SCALE GENOMIC DNA]</scope>
    <source>
        <strain evidence="3">JCM 32226</strain>
    </source>
</reference>
<dbReference type="PROSITE" id="PS51819">
    <property type="entry name" value="VOC"/>
    <property type="match status" value="1"/>
</dbReference>
<dbReference type="Proteomes" id="UP001501321">
    <property type="component" value="Unassembled WGS sequence"/>
</dbReference>
<dbReference type="EMBL" id="BAABFC010000010">
    <property type="protein sequence ID" value="GAA4497860.1"/>
    <property type="molecule type" value="Genomic_DNA"/>
</dbReference>
<dbReference type="InterPro" id="IPR004360">
    <property type="entry name" value="Glyas_Fos-R_dOase_dom"/>
</dbReference>
<evidence type="ECO:0000259" key="1">
    <source>
        <dbReference type="PROSITE" id="PS51819"/>
    </source>
</evidence>
<dbReference type="Gene3D" id="3.10.180.10">
    <property type="entry name" value="2,3-Dihydroxybiphenyl 1,2-Dioxygenase, domain 1"/>
    <property type="match status" value="1"/>
</dbReference>
<dbReference type="Pfam" id="PF00903">
    <property type="entry name" value="Glyoxalase"/>
    <property type="match status" value="1"/>
</dbReference>
<proteinExistence type="predicted"/>
<dbReference type="PANTHER" id="PTHR36113">
    <property type="entry name" value="LYASE, PUTATIVE-RELATED-RELATED"/>
    <property type="match status" value="1"/>
</dbReference>
<keyword evidence="3" id="KW-1185">Reference proteome</keyword>
<name>A0ABP8Q5A9_9GAMM</name>
<dbReference type="RefSeq" id="WP_345011645.1">
    <property type="nucleotide sequence ID" value="NZ_BAABFC010000010.1"/>
</dbReference>
<dbReference type="InterPro" id="IPR029068">
    <property type="entry name" value="Glyas_Bleomycin-R_OHBP_Dase"/>
</dbReference>
<evidence type="ECO:0000313" key="3">
    <source>
        <dbReference type="Proteomes" id="UP001501321"/>
    </source>
</evidence>
<dbReference type="InterPro" id="IPR037523">
    <property type="entry name" value="VOC_core"/>
</dbReference>
<dbReference type="SUPFAM" id="SSF54593">
    <property type="entry name" value="Glyoxalase/Bleomycin resistance protein/Dihydroxybiphenyl dioxygenase"/>
    <property type="match status" value="1"/>
</dbReference>
<comment type="caution">
    <text evidence="2">The sequence shown here is derived from an EMBL/GenBank/DDBJ whole genome shotgun (WGS) entry which is preliminary data.</text>
</comment>